<proteinExistence type="predicted"/>
<sequence length="122" mass="12701">MTQDSPASLATLLADPVDTPFDLHVSDAIVHVSGDIDLVTAPRLENTVRGAVAASTTVRLDLSGVEFFSSAGVTALENVLRDLPGGIEAVIAPSLRVMRTLTILGLDRSVPVVTDAAELAPR</sequence>
<dbReference type="AlphaFoldDB" id="A0A1I0TSK9"/>
<evidence type="ECO:0000259" key="1">
    <source>
        <dbReference type="PROSITE" id="PS50801"/>
    </source>
</evidence>
<protein>
    <submittedName>
        <fullName evidence="2">Anti-anti-sigma factor</fullName>
    </submittedName>
</protein>
<dbReference type="EMBL" id="FOJN01000009">
    <property type="protein sequence ID" value="SFA54573.1"/>
    <property type="molecule type" value="Genomic_DNA"/>
</dbReference>
<dbReference type="Gene3D" id="3.30.750.24">
    <property type="entry name" value="STAS domain"/>
    <property type="match status" value="1"/>
</dbReference>
<dbReference type="CDD" id="cd07043">
    <property type="entry name" value="STAS_anti-anti-sigma_factors"/>
    <property type="match status" value="1"/>
</dbReference>
<reference evidence="2 3" key="1">
    <citation type="submission" date="2016-10" db="EMBL/GenBank/DDBJ databases">
        <authorList>
            <person name="de Groot N.N."/>
        </authorList>
    </citation>
    <scope>NUCLEOTIDE SEQUENCE [LARGE SCALE GENOMIC DNA]</scope>
    <source>
        <strain evidence="2 3">DSM 44908</strain>
    </source>
</reference>
<evidence type="ECO:0000313" key="3">
    <source>
        <dbReference type="Proteomes" id="UP000182054"/>
    </source>
</evidence>
<organism evidence="2 3">
    <name type="scientific">Rhodococcoides kroppenstedtii</name>
    <dbReference type="NCBI Taxonomy" id="293050"/>
    <lineage>
        <taxon>Bacteria</taxon>
        <taxon>Bacillati</taxon>
        <taxon>Actinomycetota</taxon>
        <taxon>Actinomycetes</taxon>
        <taxon>Mycobacteriales</taxon>
        <taxon>Nocardiaceae</taxon>
        <taxon>Rhodococcoides</taxon>
    </lineage>
</organism>
<dbReference type="GO" id="GO:0043856">
    <property type="term" value="F:anti-sigma factor antagonist activity"/>
    <property type="evidence" value="ECO:0007669"/>
    <property type="project" value="TreeGrafter"/>
</dbReference>
<dbReference type="InterPro" id="IPR002645">
    <property type="entry name" value="STAS_dom"/>
</dbReference>
<dbReference type="Proteomes" id="UP000182054">
    <property type="component" value="Unassembled WGS sequence"/>
</dbReference>
<dbReference type="PANTHER" id="PTHR33495:SF13">
    <property type="entry name" value="ANTI-SIGMA-F FACTOR ANTAGONIST RSFB"/>
    <property type="match status" value="1"/>
</dbReference>
<dbReference type="Pfam" id="PF01740">
    <property type="entry name" value="STAS"/>
    <property type="match status" value="1"/>
</dbReference>
<dbReference type="PROSITE" id="PS50801">
    <property type="entry name" value="STAS"/>
    <property type="match status" value="1"/>
</dbReference>
<dbReference type="RefSeq" id="WP_169817722.1">
    <property type="nucleotide sequence ID" value="NZ_FOJN01000009.1"/>
</dbReference>
<feature type="domain" description="STAS" evidence="1">
    <location>
        <begin position="29"/>
        <end position="122"/>
    </location>
</feature>
<dbReference type="PANTHER" id="PTHR33495">
    <property type="entry name" value="ANTI-SIGMA FACTOR ANTAGONIST TM_1081-RELATED-RELATED"/>
    <property type="match status" value="1"/>
</dbReference>
<dbReference type="InterPro" id="IPR036513">
    <property type="entry name" value="STAS_dom_sf"/>
</dbReference>
<evidence type="ECO:0000313" key="2">
    <source>
        <dbReference type="EMBL" id="SFA54573.1"/>
    </source>
</evidence>
<name>A0A1I0TSK9_9NOCA</name>
<gene>
    <name evidence="2" type="ORF">SAMN05444374_10948</name>
</gene>
<dbReference type="SUPFAM" id="SSF52091">
    <property type="entry name" value="SpoIIaa-like"/>
    <property type="match status" value="1"/>
</dbReference>
<dbReference type="GeneID" id="85486316"/>
<accession>A0A1I0TSK9</accession>